<accession>A0ABD2PX80</accession>
<feature type="compositionally biased region" description="Acidic residues" evidence="1">
    <location>
        <begin position="33"/>
        <end position="54"/>
    </location>
</feature>
<protein>
    <submittedName>
        <fullName evidence="2">Uncharacterized protein</fullName>
    </submittedName>
</protein>
<gene>
    <name evidence="2" type="ORF">Ciccas_010989</name>
</gene>
<evidence type="ECO:0000313" key="2">
    <source>
        <dbReference type="EMBL" id="KAL3310446.1"/>
    </source>
</evidence>
<keyword evidence="3" id="KW-1185">Reference proteome</keyword>
<dbReference type="EMBL" id="JBJKFK010002950">
    <property type="protein sequence ID" value="KAL3310446.1"/>
    <property type="molecule type" value="Genomic_DNA"/>
</dbReference>
<sequence>MDSEFTVRRTRSGKEYRLVLFPEADLSDVEQVEDDALENDFIGSEDNEDPDGELNLDPFTQVHDHGDRQSRNKPEINIDFNGEIHEPLYDDLLKEPSEYFHYFWTPEMTHNCTIQSNIYATKQGRTLGANAVECSTFL</sequence>
<comment type="caution">
    <text evidence="2">The sequence shown here is derived from an EMBL/GenBank/DDBJ whole genome shotgun (WGS) entry which is preliminary data.</text>
</comment>
<dbReference type="Proteomes" id="UP001626550">
    <property type="component" value="Unassembled WGS sequence"/>
</dbReference>
<proteinExistence type="predicted"/>
<reference evidence="2 3" key="1">
    <citation type="submission" date="2024-11" db="EMBL/GenBank/DDBJ databases">
        <title>Adaptive evolution of stress response genes in parasites aligns with host niche diversity.</title>
        <authorList>
            <person name="Hahn C."/>
            <person name="Resl P."/>
        </authorList>
    </citation>
    <scope>NUCLEOTIDE SEQUENCE [LARGE SCALE GENOMIC DNA]</scope>
    <source>
        <strain evidence="2">EGGRZ-B1_66</strain>
        <tissue evidence="2">Body</tissue>
    </source>
</reference>
<name>A0ABD2PX80_9PLAT</name>
<dbReference type="AlphaFoldDB" id="A0ABD2PX80"/>
<evidence type="ECO:0000256" key="1">
    <source>
        <dbReference type="SAM" id="MobiDB-lite"/>
    </source>
</evidence>
<evidence type="ECO:0000313" key="3">
    <source>
        <dbReference type="Proteomes" id="UP001626550"/>
    </source>
</evidence>
<feature type="region of interest" description="Disordered" evidence="1">
    <location>
        <begin position="33"/>
        <end position="74"/>
    </location>
</feature>
<organism evidence="2 3">
    <name type="scientific">Cichlidogyrus casuarinus</name>
    <dbReference type="NCBI Taxonomy" id="1844966"/>
    <lineage>
        <taxon>Eukaryota</taxon>
        <taxon>Metazoa</taxon>
        <taxon>Spiralia</taxon>
        <taxon>Lophotrochozoa</taxon>
        <taxon>Platyhelminthes</taxon>
        <taxon>Monogenea</taxon>
        <taxon>Monopisthocotylea</taxon>
        <taxon>Dactylogyridea</taxon>
        <taxon>Ancyrocephalidae</taxon>
        <taxon>Cichlidogyrus</taxon>
    </lineage>
</organism>
<feature type="compositionally biased region" description="Basic and acidic residues" evidence="1">
    <location>
        <begin position="62"/>
        <end position="74"/>
    </location>
</feature>